<dbReference type="Proteomes" id="UP000005505">
    <property type="component" value="Unassembled WGS sequence"/>
</dbReference>
<dbReference type="PATRIC" id="fig|1095736.3.peg.1161"/>
<dbReference type="EMBL" id="AICU01000069">
    <property type="protein sequence ID" value="EID27941.1"/>
    <property type="molecule type" value="Genomic_DNA"/>
</dbReference>
<evidence type="ECO:0000313" key="3">
    <source>
        <dbReference type="EMBL" id="EID27941.1"/>
    </source>
</evidence>
<dbReference type="OrthoDB" id="5125854at2"/>
<sequence>MVKKEKPALSELEYNALMLSKIAHKKYEYYVISRIIHKLDDNQIEFSTQQLVRGEDGKRYLVDLYFPQFNIGIEVDESYHKNQVAEDSYRERVIVEKTQMQLYRFDCNNRTKEDLDGQIQEFVKKIRLKKSELKKDGKFIPYDYNKLYNPYAWKGSIKVGDRVRLRTHDQVLTMFGIKKKNGENYVSWESATYPKGKKEFSKTNNPGEHYIWFPKVYENDGWMNKLTTDENGKTIIIQRNKNKKEMVVGYDEILTGNIVVFVHQKDEFGTTAYEFKGVFKKRPHPRVHSEAIFEKVSDTINFQEFIEWISEVRE</sequence>
<dbReference type="AlphaFoldDB" id="I0SX38"/>
<reference evidence="3 4" key="1">
    <citation type="submission" date="2012-02" db="EMBL/GenBank/DDBJ databases">
        <authorList>
            <person name="Harkins D.M."/>
            <person name="Madupu R."/>
            <person name="Durkin A.S."/>
            <person name="Torralba M."/>
            <person name="Methe B."/>
            <person name="Sutton G.G."/>
            <person name="Nelson K.E."/>
        </authorList>
    </citation>
    <scope>NUCLEOTIDE SEQUENCE [LARGE SCALE GENOMIC DNA]</scope>
    <source>
        <strain evidence="3 4">SK575</strain>
    </source>
</reference>
<evidence type="ECO:0000259" key="1">
    <source>
        <dbReference type="Pfam" id="PF18491"/>
    </source>
</evidence>
<feature type="domain" description="PvuRts1 I-like SET and RING associated" evidence="1">
    <location>
        <begin position="153"/>
        <end position="301"/>
    </location>
</feature>
<accession>I0SX38</accession>
<dbReference type="REBASE" id="48381">
    <property type="entry name" value="Smi575ORF1426P"/>
</dbReference>
<evidence type="ECO:0000313" key="4">
    <source>
        <dbReference type="Proteomes" id="UP000005505"/>
    </source>
</evidence>
<proteinExistence type="predicted"/>
<protein>
    <submittedName>
        <fullName evidence="3">Uncharacterized protein</fullName>
    </submittedName>
</protein>
<dbReference type="InterPro" id="IPR040674">
    <property type="entry name" value="PvuRts1I-like_SRA"/>
</dbReference>
<dbReference type="Pfam" id="PF18491">
    <property type="entry name" value="SRA"/>
    <property type="match status" value="1"/>
</dbReference>
<name>I0SX38_STRMT</name>
<comment type="caution">
    <text evidence="3">The sequence shown here is derived from an EMBL/GenBank/DDBJ whole genome shotgun (WGS) entry which is preliminary data.</text>
</comment>
<evidence type="ECO:0000259" key="2">
    <source>
        <dbReference type="Pfam" id="PF21598"/>
    </source>
</evidence>
<organism evidence="3 4">
    <name type="scientific">Streptococcus mitis SK575</name>
    <dbReference type="NCBI Taxonomy" id="1095736"/>
    <lineage>
        <taxon>Bacteria</taxon>
        <taxon>Bacillati</taxon>
        <taxon>Bacillota</taxon>
        <taxon>Bacilli</taxon>
        <taxon>Lactobacillales</taxon>
        <taxon>Streptococcaceae</taxon>
        <taxon>Streptococcus</taxon>
        <taxon>Streptococcus mitis group</taxon>
    </lineage>
</organism>
<gene>
    <name evidence="3" type="ORF">HMPREF1048_1426</name>
</gene>
<dbReference type="InterPro" id="IPR048797">
    <property type="entry name" value="PvuRts1I-like_N"/>
</dbReference>
<dbReference type="Pfam" id="PF21598">
    <property type="entry name" value="PvuRts1I-like_N"/>
    <property type="match status" value="1"/>
</dbReference>
<dbReference type="RefSeq" id="WP_000239221.1">
    <property type="nucleotide sequence ID" value="NZ_AICU01000069.1"/>
</dbReference>
<feature type="domain" description="Restriction endonuclease PvuRts1 I-like N-terminal" evidence="2">
    <location>
        <begin position="14"/>
        <end position="132"/>
    </location>
</feature>